<dbReference type="OrthoDB" id="9830670at2759"/>
<keyword evidence="1" id="KW-0175">Coiled coil</keyword>
<dbReference type="RefSeq" id="XP_020010666.1">
    <property type="nucleotide sequence ID" value="XM_020155077.1"/>
</dbReference>
<gene>
    <name evidence="3 5" type="primary">Spz1</name>
</gene>
<evidence type="ECO:0000256" key="1">
    <source>
        <dbReference type="SAM" id="Coils"/>
    </source>
</evidence>
<feature type="compositionally biased region" description="Polar residues" evidence="2">
    <location>
        <begin position="296"/>
        <end position="309"/>
    </location>
</feature>
<dbReference type="CTD" id="84654"/>
<feature type="coiled-coil region" evidence="1">
    <location>
        <begin position="185"/>
        <end position="212"/>
    </location>
</feature>
<dbReference type="KEGG" id="ccan:109680093"/>
<dbReference type="GO" id="GO:0005634">
    <property type="term" value="C:nucleus"/>
    <property type="evidence" value="ECO:0007669"/>
    <property type="project" value="TreeGrafter"/>
</dbReference>
<name>A0A8C0XLK8_CASCN</name>
<dbReference type="PANTHER" id="PTHR47889">
    <property type="entry name" value="SPERMATOGENIC LEUCINE ZIPPER PROTEIN 1"/>
    <property type="match status" value="1"/>
</dbReference>
<dbReference type="GO" id="GO:0003700">
    <property type="term" value="F:DNA-binding transcription factor activity"/>
    <property type="evidence" value="ECO:0007669"/>
    <property type="project" value="InterPro"/>
</dbReference>
<feature type="region of interest" description="Disordered" evidence="2">
    <location>
        <begin position="1"/>
        <end position="24"/>
    </location>
</feature>
<reference evidence="5" key="2">
    <citation type="submission" date="2025-04" db="UniProtKB">
        <authorList>
            <consortium name="RefSeq"/>
        </authorList>
    </citation>
    <scope>IDENTIFICATION</scope>
    <source>
        <tissue evidence="5">Leukocyte</tissue>
    </source>
</reference>
<feature type="compositionally biased region" description="Polar residues" evidence="2">
    <location>
        <begin position="239"/>
        <end position="249"/>
    </location>
</feature>
<dbReference type="Proteomes" id="UP001732720">
    <property type="component" value="Chromosome 6"/>
</dbReference>
<feature type="compositionally biased region" description="Polar residues" evidence="2">
    <location>
        <begin position="1"/>
        <end position="13"/>
    </location>
</feature>
<reference evidence="3" key="1">
    <citation type="submission" date="2023-09" db="UniProtKB">
        <authorList>
            <consortium name="Ensembl"/>
        </authorList>
    </citation>
    <scope>IDENTIFICATION</scope>
</reference>
<organism evidence="3">
    <name type="scientific">Castor canadensis</name>
    <name type="common">American beaver</name>
    <dbReference type="NCBI Taxonomy" id="51338"/>
    <lineage>
        <taxon>Eukaryota</taxon>
        <taxon>Metazoa</taxon>
        <taxon>Chordata</taxon>
        <taxon>Craniata</taxon>
        <taxon>Vertebrata</taxon>
        <taxon>Euteleostomi</taxon>
        <taxon>Mammalia</taxon>
        <taxon>Eutheria</taxon>
        <taxon>Euarchontoglires</taxon>
        <taxon>Glires</taxon>
        <taxon>Rodentia</taxon>
        <taxon>Castorimorpha</taxon>
        <taxon>Castoridae</taxon>
        <taxon>Castor</taxon>
    </lineage>
</organism>
<feature type="region of interest" description="Disordered" evidence="2">
    <location>
        <begin position="296"/>
        <end position="327"/>
    </location>
</feature>
<dbReference type="PANTHER" id="PTHR47889:SF1">
    <property type="entry name" value="SPERMATOGENIC LEUCINE ZIPPER PROTEIN 1"/>
    <property type="match status" value="1"/>
</dbReference>
<dbReference type="Ensembl" id="ENSCCNT00000037467.1">
    <property type="protein sequence ID" value="ENSCCNP00000029726.1"/>
    <property type="gene ID" value="ENSCCNG00000028479.1"/>
</dbReference>
<feature type="compositionally biased region" description="Basic and acidic residues" evidence="2">
    <location>
        <begin position="310"/>
        <end position="327"/>
    </location>
</feature>
<dbReference type="InterPro" id="IPR042961">
    <property type="entry name" value="Spz1"/>
</dbReference>
<dbReference type="GeneID" id="109680093"/>
<evidence type="ECO:0000313" key="3">
    <source>
        <dbReference type="Ensembl" id="ENSCCNP00000029726.1"/>
    </source>
</evidence>
<evidence type="ECO:0000313" key="4">
    <source>
        <dbReference type="Proteomes" id="UP001732720"/>
    </source>
</evidence>
<sequence length="379" mass="43373">MASSDNSAKMSTPSQPPNPAPDLHQEAKDAGITIALLETASIPPFCWGSLPSINNNRQPVTGPQTTQKFCDLLKDLKGILKSMEGFEEKTTEAKESLKDTNTSKNVSELTENIRGLDKTNKVLLTKLLISLDPEKEQHAKKQEMILKKQNSENTVQVSARHLSTRLELKKALTRIQLRRDEAKYRSLIQEENRKLRNNMEQLLQEADHWSRQHIELSELIKSYQESQKDGSETLEDNQAHPQTQSNNELSAKHELEEQVKKLNHDTYSLHLIAALLENECEILQHRVEILKEFQQHQEGTPQEKPTQISHEQDKKNQKPAEAERIETNKQNTMGTFHKKCRLYRNSDACLSKKACNNRFNACIAKRALIGRKRQVSNFS</sequence>
<evidence type="ECO:0000256" key="2">
    <source>
        <dbReference type="SAM" id="MobiDB-lite"/>
    </source>
</evidence>
<dbReference type="AlphaFoldDB" id="A0A8C0XLK8"/>
<proteinExistence type="predicted"/>
<protein>
    <submittedName>
        <fullName evidence="5">Spermatogenic leucine zipper protein 1</fullName>
    </submittedName>
</protein>
<feature type="region of interest" description="Disordered" evidence="2">
    <location>
        <begin position="225"/>
        <end position="250"/>
    </location>
</feature>
<evidence type="ECO:0000313" key="5">
    <source>
        <dbReference type="RefSeq" id="XP_020010666.1"/>
    </source>
</evidence>
<keyword evidence="4" id="KW-1185">Reference proteome</keyword>
<accession>A0A8C0XLK8</accession>